<accession>A0ABV7BED7</accession>
<organism evidence="1 2">
    <name type="scientific">Acinetobacter sichuanensis</name>
    <dbReference type="NCBI Taxonomy" id="2136183"/>
    <lineage>
        <taxon>Bacteria</taxon>
        <taxon>Pseudomonadati</taxon>
        <taxon>Pseudomonadota</taxon>
        <taxon>Gammaproteobacteria</taxon>
        <taxon>Moraxellales</taxon>
        <taxon>Moraxellaceae</taxon>
        <taxon>Acinetobacter</taxon>
    </lineage>
</organism>
<proteinExistence type="predicted"/>
<protein>
    <submittedName>
        <fullName evidence="1">Uncharacterized protein</fullName>
    </submittedName>
</protein>
<comment type="caution">
    <text evidence="1">The sequence shown here is derived from an EMBL/GenBank/DDBJ whole genome shotgun (WGS) entry which is preliminary data.</text>
</comment>
<keyword evidence="2" id="KW-1185">Reference proteome</keyword>
<evidence type="ECO:0000313" key="1">
    <source>
        <dbReference type="EMBL" id="MFC2994595.1"/>
    </source>
</evidence>
<dbReference type="RefSeq" id="WP_378227156.1">
    <property type="nucleotide sequence ID" value="NZ_JBHRSF010000007.1"/>
</dbReference>
<name>A0ABV7BED7_9GAMM</name>
<evidence type="ECO:0000313" key="2">
    <source>
        <dbReference type="Proteomes" id="UP001595455"/>
    </source>
</evidence>
<dbReference type="Proteomes" id="UP001595455">
    <property type="component" value="Unassembled WGS sequence"/>
</dbReference>
<dbReference type="EMBL" id="JBHRSF010000007">
    <property type="protein sequence ID" value="MFC2994595.1"/>
    <property type="molecule type" value="Genomic_DNA"/>
</dbReference>
<sequence length="65" mass="7222">MVRWSGGQVVRWSGGQVVRWSGGQVVRWSGGQVVRWSGDCITVENFGKVFPLAKGHTTAKPSMWF</sequence>
<gene>
    <name evidence="1" type="ORF">ACFODO_04760</name>
</gene>
<reference evidence="2" key="1">
    <citation type="journal article" date="2019" name="Int. J. Syst. Evol. Microbiol.">
        <title>The Global Catalogue of Microorganisms (GCM) 10K type strain sequencing project: providing services to taxonomists for standard genome sequencing and annotation.</title>
        <authorList>
            <consortium name="The Broad Institute Genomics Platform"/>
            <consortium name="The Broad Institute Genome Sequencing Center for Infectious Disease"/>
            <person name="Wu L."/>
            <person name="Ma J."/>
        </authorList>
    </citation>
    <scope>NUCLEOTIDE SEQUENCE [LARGE SCALE GENOMIC DNA]</scope>
    <source>
        <strain evidence="2">KCTC 62575</strain>
    </source>
</reference>